<dbReference type="EMBL" id="CP131913">
    <property type="protein sequence ID" value="WLI73640.1"/>
    <property type="molecule type" value="Genomic_DNA"/>
</dbReference>
<keyword evidence="3" id="KW-1185">Reference proteome</keyword>
<accession>A0ABY9H590</accession>
<evidence type="ECO:0000259" key="1">
    <source>
        <dbReference type="SMART" id="SM00953"/>
    </source>
</evidence>
<protein>
    <submittedName>
        <fullName evidence="2">RES family NAD+ phosphorylase</fullName>
    </submittedName>
</protein>
<dbReference type="Proteomes" id="UP001235344">
    <property type="component" value="Chromosome"/>
</dbReference>
<dbReference type="Pfam" id="PF08808">
    <property type="entry name" value="RES"/>
    <property type="match status" value="1"/>
</dbReference>
<gene>
    <name evidence="2" type="ORF">B6N23_01480</name>
</gene>
<proteinExistence type="predicted"/>
<dbReference type="InterPro" id="IPR014914">
    <property type="entry name" value="RES_dom"/>
</dbReference>
<organism evidence="2 3">
    <name type="scientific">Halomonas alkalicola</name>
    <dbReference type="NCBI Taxonomy" id="1930622"/>
    <lineage>
        <taxon>Bacteria</taxon>
        <taxon>Pseudomonadati</taxon>
        <taxon>Pseudomonadota</taxon>
        <taxon>Gammaproteobacteria</taxon>
        <taxon>Oceanospirillales</taxon>
        <taxon>Halomonadaceae</taxon>
        <taxon>Halomonas</taxon>
    </lineage>
</organism>
<name>A0ABY9H590_9GAMM</name>
<evidence type="ECO:0000313" key="3">
    <source>
        <dbReference type="Proteomes" id="UP001235344"/>
    </source>
</evidence>
<feature type="domain" description="RES" evidence="1">
    <location>
        <begin position="82"/>
        <end position="210"/>
    </location>
</feature>
<reference evidence="2 3" key="1">
    <citation type="submission" date="2023-08" db="EMBL/GenBank/DDBJ databases">
        <title>Transcriptome Analysis of Halomonas alkalicola CICC 11012s to Identify the Genes Involved in Alkaline Tolerances.</title>
        <authorList>
            <person name="Zhai L."/>
        </authorList>
    </citation>
    <scope>NUCLEOTIDE SEQUENCE [LARGE SCALE GENOMIC DNA]</scope>
    <source>
        <strain evidence="2 3">CICC 11012s</strain>
    </source>
</reference>
<dbReference type="RefSeq" id="WP_305501465.1">
    <property type="nucleotide sequence ID" value="NZ_CP131913.1"/>
</dbReference>
<dbReference type="SMART" id="SM00953">
    <property type="entry name" value="RES"/>
    <property type="match status" value="1"/>
</dbReference>
<evidence type="ECO:0000313" key="2">
    <source>
        <dbReference type="EMBL" id="WLI73640.1"/>
    </source>
</evidence>
<sequence length="230" mass="25176">MVTPDELPALPPGRVRGHRLVNSKFPPIGLFDDVADAAEFEALFALQALTHPRLQTEAGNLALLPRNEIPFGIRGCSYAVAPFTHVNPDGSRFSDGNFGVLYLADALETAIAEVRHHQQAYWQRVEGLHFERFVFRGLVADIDEAGCRDGLCLPAGHAIYHPSDYGASRALGHALRAAGEPGLRYRSVRRQAATCWALLTPSRVSGIVQACHLEMIWNGSLTEVNQLSAR</sequence>